<sequence>MQVCALHFTESCLQNKSSYTDPMTGRVLEVSLKVPRLRSGSVPTLFPGCSLYLSKDDPSPRECPETKKCAEKRLTSLVPSAQGPQTSFWKHCKMRSVVILTFVFATFAICTVNLQGVPESSDPNCKKLEDANYVYSACTFICEGDEIIVLQKGEKCYLQKGKGMQPNKNSNGATGTCVDGKCITT</sequence>
<keyword evidence="1" id="KW-0472">Membrane</keyword>
<keyword evidence="1" id="KW-0812">Transmembrane</keyword>
<reference evidence="2" key="1">
    <citation type="submission" date="2020-03" db="EMBL/GenBank/DDBJ databases">
        <title>A transcriptome and proteome of the tick Rhipicephalus microplus shaped by the genetic composition of its hosts and developmental stage.</title>
        <authorList>
            <person name="Garcia G.R."/>
            <person name="Ribeiro J.M.C."/>
            <person name="Maruyama S.R."/>
            <person name="Gardinasse L.G."/>
            <person name="Nelson K."/>
            <person name="Ferreira B.R."/>
            <person name="Andrade T.G."/>
            <person name="Santos I.K.F.M."/>
        </authorList>
    </citation>
    <scope>NUCLEOTIDE SEQUENCE</scope>
    <source>
        <strain evidence="2">NSGR</strain>
        <tissue evidence="2">Salivary glands</tissue>
    </source>
</reference>
<keyword evidence="1" id="KW-1133">Transmembrane helix</keyword>
<evidence type="ECO:0000313" key="2">
    <source>
        <dbReference type="EMBL" id="NIE44565.1"/>
    </source>
</evidence>
<dbReference type="OrthoDB" id="6489644at2759"/>
<evidence type="ECO:0000256" key="1">
    <source>
        <dbReference type="SAM" id="Phobius"/>
    </source>
</evidence>
<organism evidence="2">
    <name type="scientific">Rhipicephalus microplus</name>
    <name type="common">Cattle tick</name>
    <name type="synonym">Boophilus microplus</name>
    <dbReference type="NCBI Taxonomy" id="6941"/>
    <lineage>
        <taxon>Eukaryota</taxon>
        <taxon>Metazoa</taxon>
        <taxon>Ecdysozoa</taxon>
        <taxon>Arthropoda</taxon>
        <taxon>Chelicerata</taxon>
        <taxon>Arachnida</taxon>
        <taxon>Acari</taxon>
        <taxon>Parasitiformes</taxon>
        <taxon>Ixodida</taxon>
        <taxon>Ixodoidea</taxon>
        <taxon>Ixodidae</taxon>
        <taxon>Rhipicephalinae</taxon>
        <taxon>Rhipicephalus</taxon>
        <taxon>Boophilus</taxon>
    </lineage>
</organism>
<accession>A0A6G5A0L6</accession>
<dbReference type="EMBL" id="GIKN01002292">
    <property type="protein sequence ID" value="NIE44565.1"/>
    <property type="molecule type" value="Transcribed_RNA"/>
</dbReference>
<proteinExistence type="predicted"/>
<dbReference type="AlphaFoldDB" id="A0A6G5A0L6"/>
<name>A0A6G5A0L6_RHIMP</name>
<protein>
    <submittedName>
        <fullName evidence="2">Putative mucin</fullName>
    </submittedName>
</protein>
<feature type="transmembrane region" description="Helical" evidence="1">
    <location>
        <begin position="97"/>
        <end position="117"/>
    </location>
</feature>